<dbReference type="Pfam" id="PF02826">
    <property type="entry name" value="2-Hacid_dh_C"/>
    <property type="match status" value="1"/>
</dbReference>
<organism evidence="4 5">
    <name type="scientific">Acidiphilium acidophilum</name>
    <name type="common">Thiobacillus acidophilus</name>
    <dbReference type="NCBI Taxonomy" id="76588"/>
    <lineage>
        <taxon>Bacteria</taxon>
        <taxon>Pseudomonadati</taxon>
        <taxon>Pseudomonadota</taxon>
        <taxon>Alphaproteobacteria</taxon>
        <taxon>Acetobacterales</taxon>
        <taxon>Acidocellaceae</taxon>
        <taxon>Acidiphilium</taxon>
    </lineage>
</organism>
<keyword evidence="5" id="KW-1185">Reference proteome</keyword>
<dbReference type="RefSeq" id="WP_319615135.1">
    <property type="nucleotide sequence ID" value="NZ_JAWXYB010000018.1"/>
</dbReference>
<comment type="caution">
    <text evidence="4">The sequence shown here is derived from an EMBL/GenBank/DDBJ whole genome shotgun (WGS) entry which is preliminary data.</text>
</comment>
<name>A0AAW9DUB4_ACIAO</name>
<dbReference type="Proteomes" id="UP001279553">
    <property type="component" value="Unassembled WGS sequence"/>
</dbReference>
<evidence type="ECO:0000256" key="2">
    <source>
        <dbReference type="ARBA" id="ARBA00023027"/>
    </source>
</evidence>
<accession>A0AAW9DUB4</accession>
<dbReference type="SUPFAM" id="SSF51735">
    <property type="entry name" value="NAD(P)-binding Rossmann-fold domains"/>
    <property type="match status" value="1"/>
</dbReference>
<dbReference type="GO" id="GO:0016491">
    <property type="term" value="F:oxidoreductase activity"/>
    <property type="evidence" value="ECO:0007669"/>
    <property type="project" value="UniProtKB-KW"/>
</dbReference>
<dbReference type="EMBL" id="JAWXYB010000018">
    <property type="protein sequence ID" value="MDX5932288.1"/>
    <property type="molecule type" value="Genomic_DNA"/>
</dbReference>
<dbReference type="Gene3D" id="3.40.50.720">
    <property type="entry name" value="NAD(P)-binding Rossmann-like Domain"/>
    <property type="match status" value="2"/>
</dbReference>
<dbReference type="PANTHER" id="PTHR43333:SF1">
    <property type="entry name" value="D-ISOMER SPECIFIC 2-HYDROXYACID DEHYDROGENASE NAD-BINDING DOMAIN-CONTAINING PROTEIN"/>
    <property type="match status" value="1"/>
</dbReference>
<gene>
    <name evidence="4" type="ORF">SIL87_16140</name>
</gene>
<dbReference type="PANTHER" id="PTHR43333">
    <property type="entry name" value="2-HACID_DH_C DOMAIN-CONTAINING PROTEIN"/>
    <property type="match status" value="1"/>
</dbReference>
<keyword evidence="1" id="KW-0560">Oxidoreductase</keyword>
<sequence length="326" mass="34679">MHIHIHEFADSPFLKLTAAEFHEAAALAGAIGQGHSLTMGVTLDDFAAAAPTMEVLIATPGAVRRLDLTRAPRLRIIQSTAAGVDALVPFDMIPAGVKLLNNRGVHADRAGEFAIMAMLMLAAHMPRFATDQRAHRWHRRPSGVVAGRRATIVGVGGLGGGAARRARQFRIHVTGIRNGDAPHPDCDETRTIGDLDAVLPGTDFLLLACPLTPATRHLLDARRIGLLPRHAGVINIGRGGLVDQPALVAALNAEEIAGAVLDVFAEEPIPPGDPVWEARNLVITPHISSDDPDHYNAATLAMFFANLTALAEGREPGTVVDFEKGY</sequence>
<reference evidence="4 5" key="1">
    <citation type="submission" date="2023-11" db="EMBL/GenBank/DDBJ databases">
        <title>MicrobeMod: A computational toolkit for identifying prokaryotic methylation and restriction-modification with nanopore sequencing.</title>
        <authorList>
            <person name="Crits-Christoph A."/>
            <person name="Kang S.C."/>
            <person name="Lee H."/>
            <person name="Ostrov N."/>
        </authorList>
    </citation>
    <scope>NUCLEOTIDE SEQUENCE [LARGE SCALE GENOMIC DNA]</scope>
    <source>
        <strain evidence="4 5">DSMZ 700</strain>
    </source>
</reference>
<proteinExistence type="predicted"/>
<evidence type="ECO:0000313" key="5">
    <source>
        <dbReference type="Proteomes" id="UP001279553"/>
    </source>
</evidence>
<protein>
    <submittedName>
        <fullName evidence="4">D-2-hydroxyacid dehydrogenase</fullName>
    </submittedName>
</protein>
<dbReference type="InterPro" id="IPR036291">
    <property type="entry name" value="NAD(P)-bd_dom_sf"/>
</dbReference>
<evidence type="ECO:0000259" key="3">
    <source>
        <dbReference type="Pfam" id="PF02826"/>
    </source>
</evidence>
<dbReference type="SUPFAM" id="SSF52283">
    <property type="entry name" value="Formate/glycerate dehydrogenase catalytic domain-like"/>
    <property type="match status" value="1"/>
</dbReference>
<dbReference type="CDD" id="cd05300">
    <property type="entry name" value="2-Hacid_dh_1"/>
    <property type="match status" value="1"/>
</dbReference>
<dbReference type="InterPro" id="IPR006140">
    <property type="entry name" value="D-isomer_DH_NAD-bd"/>
</dbReference>
<keyword evidence="2" id="KW-0520">NAD</keyword>
<evidence type="ECO:0000256" key="1">
    <source>
        <dbReference type="ARBA" id="ARBA00023002"/>
    </source>
</evidence>
<evidence type="ECO:0000313" key="4">
    <source>
        <dbReference type="EMBL" id="MDX5932288.1"/>
    </source>
</evidence>
<dbReference type="GO" id="GO:0051287">
    <property type="term" value="F:NAD binding"/>
    <property type="evidence" value="ECO:0007669"/>
    <property type="project" value="InterPro"/>
</dbReference>
<feature type="domain" description="D-isomer specific 2-hydroxyacid dehydrogenase NAD-binding" evidence="3">
    <location>
        <begin position="115"/>
        <end position="288"/>
    </location>
</feature>
<dbReference type="AlphaFoldDB" id="A0AAW9DUB4"/>